<dbReference type="NCBIfam" id="TIGR00594">
    <property type="entry name" value="polc"/>
    <property type="match status" value="1"/>
</dbReference>
<dbReference type="EMBL" id="JXKM01000009">
    <property type="protein sequence ID" value="OJG35044.1"/>
    <property type="molecule type" value="Genomic_DNA"/>
</dbReference>
<evidence type="ECO:0000256" key="7">
    <source>
        <dbReference type="ARBA" id="ARBA00022705"/>
    </source>
</evidence>
<dbReference type="EC" id="2.7.7.7" evidence="3"/>
<dbReference type="InterPro" id="IPR029460">
    <property type="entry name" value="DNAPol_HHH"/>
</dbReference>
<dbReference type="InterPro" id="IPR040982">
    <property type="entry name" value="DNA_pol3_finger"/>
</dbReference>
<dbReference type="AlphaFoldDB" id="A0A1L8ST78"/>
<protein>
    <recommendedName>
        <fullName evidence="4">DNA polymerase III subunit alpha</fullName>
        <ecNumber evidence="3">2.7.7.7</ecNumber>
    </recommendedName>
</protein>
<dbReference type="STRING" id="319970.RV00_GL003063"/>
<dbReference type="GO" id="GO:0003887">
    <property type="term" value="F:DNA-directed DNA polymerase activity"/>
    <property type="evidence" value="ECO:0007669"/>
    <property type="project" value="UniProtKB-KW"/>
</dbReference>
<dbReference type="Gene3D" id="1.10.10.1600">
    <property type="entry name" value="Bacterial DNA polymerase III alpha subunit, thumb domain"/>
    <property type="match status" value="1"/>
</dbReference>
<accession>A0A1L8ST78</accession>
<dbReference type="InterPro" id="IPR048472">
    <property type="entry name" value="DNA_pol_IIIA_C"/>
</dbReference>
<dbReference type="Gene3D" id="3.20.20.140">
    <property type="entry name" value="Metal-dependent hydrolases"/>
    <property type="match status" value="1"/>
</dbReference>
<evidence type="ECO:0000256" key="8">
    <source>
        <dbReference type="ARBA" id="ARBA00022932"/>
    </source>
</evidence>
<dbReference type="OrthoDB" id="9803237at2"/>
<dbReference type="Gene3D" id="1.10.150.870">
    <property type="match status" value="1"/>
</dbReference>
<evidence type="ECO:0000256" key="2">
    <source>
        <dbReference type="ARBA" id="ARBA00009496"/>
    </source>
</evidence>
<dbReference type="GO" id="GO:0008408">
    <property type="term" value="F:3'-5' exonuclease activity"/>
    <property type="evidence" value="ECO:0007669"/>
    <property type="project" value="InterPro"/>
</dbReference>
<comment type="subunit">
    <text evidence="10">DNA polymerase III contains a core (composed of alpha, epsilon and theta chains) that associates with a tau subunit. This core dimerizes to form the POLIII' complex. PolIII' associates with the gamma complex (composed of gamma, delta, delta', psi and chi chains) and with the beta chain to form the complete DNA polymerase III complex.</text>
</comment>
<dbReference type="Pfam" id="PF17657">
    <property type="entry name" value="DNA_pol3_finger"/>
    <property type="match status" value="1"/>
</dbReference>
<keyword evidence="7" id="KW-0235">DNA replication</keyword>
<evidence type="ECO:0000256" key="4">
    <source>
        <dbReference type="ARBA" id="ARBA00019114"/>
    </source>
</evidence>
<dbReference type="PANTHER" id="PTHR32294:SF0">
    <property type="entry name" value="DNA POLYMERASE III SUBUNIT ALPHA"/>
    <property type="match status" value="1"/>
</dbReference>
<dbReference type="InterPro" id="IPR041931">
    <property type="entry name" value="DNA_pol3_alpha_thumb_dom"/>
</dbReference>
<organism evidence="13 14">
    <name type="scientific">Enterococcus devriesei</name>
    <dbReference type="NCBI Taxonomy" id="319970"/>
    <lineage>
        <taxon>Bacteria</taxon>
        <taxon>Bacillati</taxon>
        <taxon>Bacillota</taxon>
        <taxon>Bacilli</taxon>
        <taxon>Lactobacillales</taxon>
        <taxon>Enterococcaceae</taxon>
        <taxon>Enterococcus</taxon>
    </lineage>
</organism>
<dbReference type="InterPro" id="IPR004805">
    <property type="entry name" value="DnaE2/DnaE/PolC"/>
</dbReference>
<keyword evidence="8" id="KW-0239">DNA-directed DNA polymerase</keyword>
<dbReference type="GO" id="GO:0003676">
    <property type="term" value="F:nucleic acid binding"/>
    <property type="evidence" value="ECO:0007669"/>
    <property type="project" value="InterPro"/>
</dbReference>
<evidence type="ECO:0000256" key="1">
    <source>
        <dbReference type="ARBA" id="ARBA00004496"/>
    </source>
</evidence>
<evidence type="ECO:0000256" key="6">
    <source>
        <dbReference type="ARBA" id="ARBA00022695"/>
    </source>
</evidence>
<name>A0A1L8ST78_9ENTE</name>
<dbReference type="InterPro" id="IPR004013">
    <property type="entry name" value="PHP_dom"/>
</dbReference>
<dbReference type="InterPro" id="IPR003141">
    <property type="entry name" value="Pol/His_phosphatase_N"/>
</dbReference>
<dbReference type="Pfam" id="PF01336">
    <property type="entry name" value="tRNA_anti-codon"/>
    <property type="match status" value="1"/>
</dbReference>
<sequence>MGIPQLYTKTSYSLLNSTLTIKEYVEAAKKRGYSAIAITDENVLYGAVEFFQACKAQEILGIIGLELDFALAEETAKLLFYAKDVAGYQELMRLSSERMMAEKPLLLSDYQLQTEKLVIVLPVDGLEDHRDAAIAEVLKETPKEFYLGISPNSDTFDLTTQLPRIAIQQVAYLEADQAFSIKVMQHIQNGTQLPKDELSNLLGENYLLDSQVLAASFQNETEAVRNAEAIIEKCQFELPLHQKLLPHYPVPTKQTANEYLQELCWEKLPQRIESVTEIYRQRLTRELAIIHSMGFDDYFLIVWDVMDYVHRSKIASGAGRGSAAGSLVAYVLSITDVDPIKYDLLFERFLNPERNSMPDIDLDIPDNRRNQVLHYVHEKYGHFHVSQIATFGTMAAKMVLRDVGRVFGLSQSEANQWSKAIPSQLKITLKEAYEKSEPLKRLVAHDERSHLLFQTALTLEGLPRHVSTHAGGVVISDVNLMQVVPLQNGSEDILLTQFTMTDVEAIGLLKMDFLGLRNLSIIDTALQNVRRIYHEELDLKKIPLDDAETLALFQRGETSGVFQFESAGIRNVLRKLHPTDFEDIVAVNALYRPGPMQIIDQFIARKNGKEPVAFPDASVKPILAPTYGFIVYQEQIMQVAAQMAGFSLGQADILRRAVSKKKKDLLDEERRHFVDGAVQRGHSQKSAEEVYDYIERFANYGFNRSHSVAYSFVGYQMAYLKVHYPGAFYTALMQSVRNDPKKLREYIAEANRAGVKLLAPDINRSQYSFTLVEKELIRFGLDAIKGIRRDFVSNILTARKENGPFKSLDQFLLSVEKRWLKNEYIAPLILIGAFDELHSNRRQLIEELEGKIQNVQYSGGSMSLLDVMSLKERPLADYSLAERLNYEEQYLGLYVSGHPTENFPKLLKQKDLRAITELSVGSRSKILFYLKDIREIRTKKGEQMAFLTGNDQSGEISLTIFPQTYRRIRNALELEKVYLVAGKVERSRYDQALQLLVEELELAEIAEENISDQTLFLRVPTEKDDQAIQQAIADKLQTSPGKVPVIIYYEKNRKKIVLDKKFWVGINDTLLNALRDILGEQNIVIR</sequence>
<gene>
    <name evidence="13" type="ORF">RV00_GL003063</name>
</gene>
<evidence type="ECO:0000313" key="13">
    <source>
        <dbReference type="EMBL" id="OJG35044.1"/>
    </source>
</evidence>
<dbReference type="GO" id="GO:0006260">
    <property type="term" value="P:DNA replication"/>
    <property type="evidence" value="ECO:0007669"/>
    <property type="project" value="UniProtKB-KW"/>
</dbReference>
<dbReference type="RefSeq" id="WP_071862822.1">
    <property type="nucleotide sequence ID" value="NZ_CAURXW010000011.1"/>
</dbReference>
<proteinExistence type="inferred from homology"/>
<evidence type="ECO:0000259" key="12">
    <source>
        <dbReference type="SMART" id="SM00481"/>
    </source>
</evidence>
<evidence type="ECO:0000313" key="14">
    <source>
        <dbReference type="Proteomes" id="UP000183700"/>
    </source>
</evidence>
<evidence type="ECO:0000256" key="5">
    <source>
        <dbReference type="ARBA" id="ARBA00022679"/>
    </source>
</evidence>
<reference evidence="13 14" key="1">
    <citation type="submission" date="2014-12" db="EMBL/GenBank/DDBJ databases">
        <title>Draft genome sequences of 29 type strains of Enterococci.</title>
        <authorList>
            <person name="Zhong Z."/>
            <person name="Sun Z."/>
            <person name="Liu W."/>
            <person name="Zhang W."/>
            <person name="Zhang H."/>
        </authorList>
    </citation>
    <scope>NUCLEOTIDE SEQUENCE [LARGE SCALE GENOMIC DNA]</scope>
    <source>
        <strain evidence="13 14">DSM 22802</strain>
    </source>
</reference>
<dbReference type="Proteomes" id="UP000183700">
    <property type="component" value="Unassembled WGS sequence"/>
</dbReference>
<dbReference type="Pfam" id="PF14579">
    <property type="entry name" value="HHH_6"/>
    <property type="match status" value="1"/>
</dbReference>
<dbReference type="CDD" id="cd07431">
    <property type="entry name" value="PHP_PolIIIA"/>
    <property type="match status" value="1"/>
</dbReference>
<dbReference type="InterPro" id="IPR016195">
    <property type="entry name" value="Pol/histidinol_Pase-like"/>
</dbReference>
<dbReference type="InterPro" id="IPR011708">
    <property type="entry name" value="DNA_pol3_alpha_NTPase_dom"/>
</dbReference>
<keyword evidence="14" id="KW-1185">Reference proteome</keyword>
<comment type="subcellular location">
    <subcellularLocation>
        <location evidence="1">Cytoplasm</location>
    </subcellularLocation>
</comment>
<dbReference type="SMART" id="SM00481">
    <property type="entry name" value="POLIIIAc"/>
    <property type="match status" value="1"/>
</dbReference>
<keyword evidence="5" id="KW-0808">Transferase</keyword>
<comment type="catalytic activity">
    <reaction evidence="11">
        <text>DNA(n) + a 2'-deoxyribonucleoside 5'-triphosphate = DNA(n+1) + diphosphate</text>
        <dbReference type="Rhea" id="RHEA:22508"/>
        <dbReference type="Rhea" id="RHEA-COMP:17339"/>
        <dbReference type="Rhea" id="RHEA-COMP:17340"/>
        <dbReference type="ChEBI" id="CHEBI:33019"/>
        <dbReference type="ChEBI" id="CHEBI:61560"/>
        <dbReference type="ChEBI" id="CHEBI:173112"/>
        <dbReference type="EC" id="2.7.7.7"/>
    </reaction>
</comment>
<dbReference type="PANTHER" id="PTHR32294">
    <property type="entry name" value="DNA POLYMERASE III SUBUNIT ALPHA"/>
    <property type="match status" value="1"/>
</dbReference>
<dbReference type="Pfam" id="PF02811">
    <property type="entry name" value="PHP"/>
    <property type="match status" value="1"/>
</dbReference>
<evidence type="ECO:0000256" key="9">
    <source>
        <dbReference type="ARBA" id="ARBA00025611"/>
    </source>
</evidence>
<dbReference type="SUPFAM" id="SSF89550">
    <property type="entry name" value="PHP domain-like"/>
    <property type="match status" value="1"/>
</dbReference>
<comment type="caution">
    <text evidence="13">The sequence shown here is derived from an EMBL/GenBank/DDBJ whole genome shotgun (WGS) entry which is preliminary data.</text>
</comment>
<keyword evidence="6" id="KW-0548">Nucleotidyltransferase</keyword>
<comment type="similarity">
    <text evidence="2">Belongs to the DNA polymerase type-C family. DnaE subfamily.</text>
</comment>
<comment type="function">
    <text evidence="9">DNA polymerase III is a complex, multichain enzyme responsible for most of the replicative synthesis in bacteria. This DNA polymerase also exhibits 3' to 5' exonuclease activity. The alpha chain is the DNA polymerase.</text>
</comment>
<dbReference type="InterPro" id="IPR004365">
    <property type="entry name" value="NA-bd_OB_tRNA"/>
</dbReference>
<dbReference type="CDD" id="cd04485">
    <property type="entry name" value="DnaE_OBF"/>
    <property type="match status" value="1"/>
</dbReference>
<feature type="domain" description="Polymerase/histidinol phosphatase N-terminal" evidence="12">
    <location>
        <begin position="6"/>
        <end position="71"/>
    </location>
</feature>
<evidence type="ECO:0000256" key="11">
    <source>
        <dbReference type="ARBA" id="ARBA00049244"/>
    </source>
</evidence>
<dbReference type="GO" id="GO:0005737">
    <property type="term" value="C:cytoplasm"/>
    <property type="evidence" value="ECO:0007669"/>
    <property type="project" value="UniProtKB-SubCell"/>
</dbReference>
<evidence type="ECO:0000256" key="3">
    <source>
        <dbReference type="ARBA" id="ARBA00012417"/>
    </source>
</evidence>
<dbReference type="InterPro" id="IPR012340">
    <property type="entry name" value="NA-bd_OB-fold"/>
</dbReference>
<dbReference type="Gene3D" id="2.40.50.140">
    <property type="entry name" value="Nucleic acid-binding proteins"/>
    <property type="match status" value="1"/>
</dbReference>
<dbReference type="Pfam" id="PF20914">
    <property type="entry name" value="DNA_pol_IIIA_C"/>
    <property type="match status" value="1"/>
</dbReference>
<dbReference type="Pfam" id="PF07733">
    <property type="entry name" value="DNA_pol3_alpha"/>
    <property type="match status" value="1"/>
</dbReference>
<evidence type="ECO:0000256" key="10">
    <source>
        <dbReference type="ARBA" id="ARBA00026073"/>
    </source>
</evidence>